<keyword evidence="3" id="KW-1185">Reference proteome</keyword>
<feature type="compositionally biased region" description="Acidic residues" evidence="1">
    <location>
        <begin position="312"/>
        <end position="327"/>
    </location>
</feature>
<evidence type="ECO:0000313" key="3">
    <source>
        <dbReference type="Proteomes" id="UP001212997"/>
    </source>
</evidence>
<dbReference type="Gene3D" id="3.80.10.10">
    <property type="entry name" value="Ribonuclease Inhibitor"/>
    <property type="match status" value="1"/>
</dbReference>
<sequence>MEEMQNAIISLIRHCPNLQAFVVDSPMSDSFPPIADALCTYPADSLRTLHVNIPIIHLARLIWLLDALPTLTSVFVEFSGQPEETLHLGAASGLGLTLNIEHLSLRGYSADFIDQAIAWEFPKLHTLAFDFITYRDDFPDLMEFLENVGKRLIELDLNCIPTQDVAAILELCPLLTTFAFNPDWRLPIEPGNQFSILVNAPHENITTIGCHQLLHAFGVGYAAAYSGYDPLATQYIRCSNDLNFAAMTKANFPNLERIRVLSRSLLRDLEAANGPDLVCFERWERWSSRCADEGVRLEDCTGEELGTLPGTSDDEEQDGDSDEEDAMEVEAYIQPQQDSISIIRDVLEECRRATQSSSRYGANGPYMQAY</sequence>
<reference evidence="2" key="1">
    <citation type="submission" date="2022-07" db="EMBL/GenBank/DDBJ databases">
        <title>Genome Sequence of Physisporinus lineatus.</title>
        <authorList>
            <person name="Buettner E."/>
        </authorList>
    </citation>
    <scope>NUCLEOTIDE SEQUENCE</scope>
    <source>
        <strain evidence="2">VT162</strain>
    </source>
</reference>
<name>A0AAD5UW39_9APHY</name>
<evidence type="ECO:0000313" key="2">
    <source>
        <dbReference type="EMBL" id="KAJ3477547.1"/>
    </source>
</evidence>
<proteinExistence type="predicted"/>
<comment type="caution">
    <text evidence="2">The sequence shown here is derived from an EMBL/GenBank/DDBJ whole genome shotgun (WGS) entry which is preliminary data.</text>
</comment>
<dbReference type="InterPro" id="IPR032675">
    <property type="entry name" value="LRR_dom_sf"/>
</dbReference>
<organism evidence="2 3">
    <name type="scientific">Meripilus lineatus</name>
    <dbReference type="NCBI Taxonomy" id="2056292"/>
    <lineage>
        <taxon>Eukaryota</taxon>
        <taxon>Fungi</taxon>
        <taxon>Dikarya</taxon>
        <taxon>Basidiomycota</taxon>
        <taxon>Agaricomycotina</taxon>
        <taxon>Agaricomycetes</taxon>
        <taxon>Polyporales</taxon>
        <taxon>Meripilaceae</taxon>
        <taxon>Meripilus</taxon>
    </lineage>
</organism>
<dbReference type="SUPFAM" id="SSF52047">
    <property type="entry name" value="RNI-like"/>
    <property type="match status" value="1"/>
</dbReference>
<evidence type="ECO:0000256" key="1">
    <source>
        <dbReference type="SAM" id="MobiDB-lite"/>
    </source>
</evidence>
<dbReference type="Proteomes" id="UP001212997">
    <property type="component" value="Unassembled WGS sequence"/>
</dbReference>
<accession>A0AAD5UW39</accession>
<protein>
    <submittedName>
        <fullName evidence="2">Uncharacterized protein</fullName>
    </submittedName>
</protein>
<gene>
    <name evidence="2" type="ORF">NLI96_g10385</name>
</gene>
<dbReference type="EMBL" id="JANAWD010000584">
    <property type="protein sequence ID" value="KAJ3477547.1"/>
    <property type="molecule type" value="Genomic_DNA"/>
</dbReference>
<feature type="region of interest" description="Disordered" evidence="1">
    <location>
        <begin position="301"/>
        <end position="327"/>
    </location>
</feature>
<dbReference type="AlphaFoldDB" id="A0AAD5UW39"/>